<comment type="function">
    <text evidence="4">Acts as an anti-CsrA protein, binds CsrA and prevents it from repressing translation of its target genes, one of which is flagellin. Binds to flagellin and participates in the assembly of the flagellum.</text>
</comment>
<dbReference type="Gene3D" id="2.30.290.10">
    <property type="entry name" value="BH3618-like"/>
    <property type="match status" value="1"/>
</dbReference>
<accession>F7YYV3</accession>
<organism evidence="5 6">
    <name type="scientific">Pseudothermotoga thermarum DSM 5069</name>
    <dbReference type="NCBI Taxonomy" id="688269"/>
    <lineage>
        <taxon>Bacteria</taxon>
        <taxon>Thermotogati</taxon>
        <taxon>Thermotogota</taxon>
        <taxon>Thermotogae</taxon>
        <taxon>Thermotogales</taxon>
        <taxon>Thermotogaceae</taxon>
        <taxon>Pseudothermotoga</taxon>
    </lineage>
</organism>
<dbReference type="STRING" id="688269.Theth_1066"/>
<dbReference type="Proteomes" id="UP000006804">
    <property type="component" value="Chromosome"/>
</dbReference>
<keyword evidence="4" id="KW-0143">Chaperone</keyword>
<gene>
    <name evidence="4" type="primary">fliW</name>
    <name evidence="5" type="ORF">Theth_1066</name>
</gene>
<keyword evidence="2 4" id="KW-1005">Bacterial flagellum biogenesis</keyword>
<dbReference type="AlphaFoldDB" id="F7YYV3"/>
<evidence type="ECO:0000256" key="2">
    <source>
        <dbReference type="ARBA" id="ARBA00022795"/>
    </source>
</evidence>
<evidence type="ECO:0000256" key="4">
    <source>
        <dbReference type="HAMAP-Rule" id="MF_01185"/>
    </source>
</evidence>
<sequence length="157" mass="17877">MTYTTKLGAIDVEDQDIIVFEQGLPGFENLRKFVVVSLESTEPIKWLVSLEESSVAFPIVNPWLVRIDYTLTLSEEDVKQLQVESEQDVEVFAILTIPHDDPKATTINLLAPVVINKKLRKARQIIQEGTNYQIKHLVTDEIERSKNLLKNKTSEGE</sequence>
<evidence type="ECO:0000313" key="6">
    <source>
        <dbReference type="Proteomes" id="UP000006804"/>
    </source>
</evidence>
<dbReference type="HAMAP" id="MF_01185">
    <property type="entry name" value="FliW"/>
    <property type="match status" value="1"/>
</dbReference>
<proteinExistence type="inferred from homology"/>
<dbReference type="PANTHER" id="PTHR39190:SF1">
    <property type="entry name" value="FLAGELLAR ASSEMBLY FACTOR FLIW"/>
    <property type="match status" value="1"/>
</dbReference>
<comment type="subunit">
    <text evidence="4">Interacts with translational regulator CsrA and flagellin(s).</text>
</comment>
<dbReference type="InterPro" id="IPR003775">
    <property type="entry name" value="Flagellar_assembly_factor_FliW"/>
</dbReference>
<name>F7YYV3_9THEM</name>
<dbReference type="NCBIfam" id="NF009793">
    <property type="entry name" value="PRK13285.1-1"/>
    <property type="match status" value="1"/>
</dbReference>
<dbReference type="PATRIC" id="fig|688269.3.peg.1094"/>
<comment type="similarity">
    <text evidence="4">Belongs to the FliW family.</text>
</comment>
<reference evidence="5 6" key="1">
    <citation type="submission" date="2010-11" db="EMBL/GenBank/DDBJ databases">
        <title>The complete genome of Thermotoga thermarum DSM 5069.</title>
        <authorList>
            <consortium name="US DOE Joint Genome Institute (JGI-PGF)"/>
            <person name="Lucas S."/>
            <person name="Copeland A."/>
            <person name="Lapidus A."/>
            <person name="Bruce D."/>
            <person name="Goodwin L."/>
            <person name="Pitluck S."/>
            <person name="Kyrpides N."/>
            <person name="Mavromatis K."/>
            <person name="Ivanova N."/>
            <person name="Zeytun A."/>
            <person name="Brettin T."/>
            <person name="Detter J.C."/>
            <person name="Tapia R."/>
            <person name="Han C."/>
            <person name="Land M."/>
            <person name="Hauser L."/>
            <person name="Markowitz V."/>
            <person name="Cheng J.-F."/>
            <person name="Hugenholtz P."/>
            <person name="Woyke T."/>
            <person name="Wu D."/>
            <person name="Spring S."/>
            <person name="Schroeder M."/>
            <person name="Brambilla E."/>
            <person name="Klenk H.-P."/>
            <person name="Eisen J.A."/>
        </authorList>
    </citation>
    <scope>NUCLEOTIDE SEQUENCE [LARGE SCALE GENOMIC DNA]</scope>
    <source>
        <strain evidence="5 6">DSM 5069</strain>
    </source>
</reference>
<dbReference type="GO" id="GO:0006417">
    <property type="term" value="P:regulation of translation"/>
    <property type="evidence" value="ECO:0007669"/>
    <property type="project" value="UniProtKB-KW"/>
</dbReference>
<comment type="subcellular location">
    <subcellularLocation>
        <location evidence="4">Cytoplasm</location>
    </subcellularLocation>
</comment>
<evidence type="ECO:0000256" key="1">
    <source>
        <dbReference type="ARBA" id="ARBA00022490"/>
    </source>
</evidence>
<dbReference type="SUPFAM" id="SSF141457">
    <property type="entry name" value="BH3618-like"/>
    <property type="match status" value="1"/>
</dbReference>
<dbReference type="KEGG" id="tta:Theth_1066"/>
<dbReference type="Pfam" id="PF02623">
    <property type="entry name" value="FliW"/>
    <property type="match status" value="1"/>
</dbReference>
<keyword evidence="6" id="KW-1185">Reference proteome</keyword>
<dbReference type="GO" id="GO:0044780">
    <property type="term" value="P:bacterial-type flagellum assembly"/>
    <property type="evidence" value="ECO:0007669"/>
    <property type="project" value="UniProtKB-UniRule"/>
</dbReference>
<evidence type="ECO:0000313" key="5">
    <source>
        <dbReference type="EMBL" id="AEH51146.1"/>
    </source>
</evidence>
<evidence type="ECO:0000256" key="3">
    <source>
        <dbReference type="ARBA" id="ARBA00022845"/>
    </source>
</evidence>
<dbReference type="PANTHER" id="PTHR39190">
    <property type="entry name" value="FLAGELLAR ASSEMBLY FACTOR FLIW"/>
    <property type="match status" value="1"/>
</dbReference>
<keyword evidence="1 4" id="KW-0963">Cytoplasm</keyword>
<keyword evidence="3 4" id="KW-0810">Translation regulation</keyword>
<dbReference type="GO" id="GO:0005737">
    <property type="term" value="C:cytoplasm"/>
    <property type="evidence" value="ECO:0007669"/>
    <property type="project" value="UniProtKB-SubCell"/>
</dbReference>
<protein>
    <recommendedName>
        <fullName evidence="4">Flagellar assembly factor FliW</fullName>
    </recommendedName>
</protein>
<dbReference type="InterPro" id="IPR024046">
    <property type="entry name" value="Flagellar_assmbl_FliW_dom_sf"/>
</dbReference>
<dbReference type="EMBL" id="CP002351">
    <property type="protein sequence ID" value="AEH51146.1"/>
    <property type="molecule type" value="Genomic_DNA"/>
</dbReference>
<dbReference type="eggNOG" id="COG1699">
    <property type="taxonomic scope" value="Bacteria"/>
</dbReference>
<dbReference type="HOGENOM" id="CLU_112356_0_2_0"/>
<dbReference type="OrthoDB" id="9801235at2"/>
<dbReference type="RefSeq" id="WP_013932366.1">
    <property type="nucleotide sequence ID" value="NC_015707.1"/>
</dbReference>